<dbReference type="Proteomes" id="UP000291106">
    <property type="component" value="Chromosome"/>
</dbReference>
<dbReference type="RefSeq" id="WP_130602533.1">
    <property type="nucleotide sequence ID" value="NZ_CP036200.1"/>
</dbReference>
<name>A0A411PLL1_9GAMM</name>
<evidence type="ECO:0000313" key="1">
    <source>
        <dbReference type="EMBL" id="QBF84430.1"/>
    </source>
</evidence>
<dbReference type="EMBL" id="CP036200">
    <property type="protein sequence ID" value="QBF84430.1"/>
    <property type="molecule type" value="Genomic_DNA"/>
</dbReference>
<proteinExistence type="predicted"/>
<protein>
    <submittedName>
        <fullName evidence="1">Uncharacterized protein</fullName>
    </submittedName>
</protein>
<reference evidence="1 2" key="1">
    <citation type="submission" date="2019-02" db="EMBL/GenBank/DDBJ databases">
        <title>Shewanella sp. D4-2 isolated from Dokdo Island.</title>
        <authorList>
            <person name="Baek K."/>
        </authorList>
    </citation>
    <scope>NUCLEOTIDE SEQUENCE [LARGE SCALE GENOMIC DNA]</scope>
    <source>
        <strain evidence="1 2">D4-2</strain>
    </source>
</reference>
<sequence>MELKKCPKCYTDVCVNGKWFHHDHLTTNAYMLNGSDPVNVELAKVPTTETELIEMLNEQF</sequence>
<dbReference type="KEGG" id="smai:EXU30_18475"/>
<keyword evidence="2" id="KW-1185">Reference proteome</keyword>
<evidence type="ECO:0000313" key="2">
    <source>
        <dbReference type="Proteomes" id="UP000291106"/>
    </source>
</evidence>
<dbReference type="AlphaFoldDB" id="A0A411PLL1"/>
<gene>
    <name evidence="1" type="ORF">EXU30_18475</name>
</gene>
<dbReference type="OrthoDB" id="5880899at2"/>
<accession>A0A411PLL1</accession>
<organism evidence="1 2">
    <name type="scientific">Shewanella maritima</name>
    <dbReference type="NCBI Taxonomy" id="2520507"/>
    <lineage>
        <taxon>Bacteria</taxon>
        <taxon>Pseudomonadati</taxon>
        <taxon>Pseudomonadota</taxon>
        <taxon>Gammaproteobacteria</taxon>
        <taxon>Alteromonadales</taxon>
        <taxon>Shewanellaceae</taxon>
        <taxon>Shewanella</taxon>
    </lineage>
</organism>